<dbReference type="InterPro" id="IPR036271">
    <property type="entry name" value="Tet_transcr_reg_TetR-rel_C_sf"/>
</dbReference>
<dbReference type="Gene3D" id="1.10.357.10">
    <property type="entry name" value="Tetracycline Repressor, domain 2"/>
    <property type="match status" value="1"/>
</dbReference>
<keyword evidence="3" id="KW-0804">Transcription</keyword>
<keyword evidence="7" id="KW-1185">Reference proteome</keyword>
<dbReference type="PANTHER" id="PTHR30055">
    <property type="entry name" value="HTH-TYPE TRANSCRIPTIONAL REGULATOR RUTR"/>
    <property type="match status" value="1"/>
</dbReference>
<dbReference type="SUPFAM" id="SSF48498">
    <property type="entry name" value="Tetracyclin repressor-like, C-terminal domain"/>
    <property type="match status" value="1"/>
</dbReference>
<dbReference type="InterPro" id="IPR001647">
    <property type="entry name" value="HTH_TetR"/>
</dbReference>
<sequence>MCTPAPERPHRGGRPRNAAIDTQVLEAAVDLVVSKGMAGFSIERLAAHTGIAKTTIYRRWKSGDEVLLDALSALHLVQERVVDGPLEPMLVERVWQMYQGLTGTKAGRLIAELIPDAHRRPELFEVYWERVVRPGRLALVERLRAAVADGELPEGLDPEFLVEMLIGPVLCGALVRPGALSRDQVDFHVHTVLTGLHP</sequence>
<feature type="DNA-binding region" description="H-T-H motif" evidence="4">
    <location>
        <begin position="41"/>
        <end position="60"/>
    </location>
</feature>
<accession>A0ABV5ZYY9</accession>
<evidence type="ECO:0000313" key="6">
    <source>
        <dbReference type="EMBL" id="MFB9905179.1"/>
    </source>
</evidence>
<name>A0ABV5ZYY9_9PSEU</name>
<dbReference type="SUPFAM" id="SSF46689">
    <property type="entry name" value="Homeodomain-like"/>
    <property type="match status" value="1"/>
</dbReference>
<protein>
    <submittedName>
        <fullName evidence="6">TetR/AcrR family transcriptional regulator</fullName>
    </submittedName>
</protein>
<dbReference type="PANTHER" id="PTHR30055:SF148">
    <property type="entry name" value="TETR-FAMILY TRANSCRIPTIONAL REGULATOR"/>
    <property type="match status" value="1"/>
</dbReference>
<dbReference type="Gene3D" id="1.10.10.60">
    <property type="entry name" value="Homeodomain-like"/>
    <property type="match status" value="1"/>
</dbReference>
<evidence type="ECO:0000256" key="4">
    <source>
        <dbReference type="PROSITE-ProRule" id="PRU00335"/>
    </source>
</evidence>
<dbReference type="EMBL" id="JBHLZU010000011">
    <property type="protein sequence ID" value="MFB9905179.1"/>
    <property type="molecule type" value="Genomic_DNA"/>
</dbReference>
<dbReference type="Pfam" id="PF16859">
    <property type="entry name" value="TetR_C_11"/>
    <property type="match status" value="1"/>
</dbReference>
<dbReference type="PRINTS" id="PR00455">
    <property type="entry name" value="HTHTETR"/>
</dbReference>
<gene>
    <name evidence="6" type="ORF">ACFFQA_14680</name>
</gene>
<evidence type="ECO:0000313" key="7">
    <source>
        <dbReference type="Proteomes" id="UP001589693"/>
    </source>
</evidence>
<feature type="domain" description="HTH tetR-type" evidence="5">
    <location>
        <begin position="18"/>
        <end position="78"/>
    </location>
</feature>
<dbReference type="InterPro" id="IPR050109">
    <property type="entry name" value="HTH-type_TetR-like_transc_reg"/>
</dbReference>
<dbReference type="Proteomes" id="UP001589693">
    <property type="component" value="Unassembled WGS sequence"/>
</dbReference>
<dbReference type="PROSITE" id="PS50977">
    <property type="entry name" value="HTH_TETR_2"/>
    <property type="match status" value="1"/>
</dbReference>
<evidence type="ECO:0000256" key="3">
    <source>
        <dbReference type="ARBA" id="ARBA00023163"/>
    </source>
</evidence>
<keyword evidence="2 4" id="KW-0238">DNA-binding</keyword>
<comment type="caution">
    <text evidence="6">The sequence shown here is derived from an EMBL/GenBank/DDBJ whole genome shotgun (WGS) entry which is preliminary data.</text>
</comment>
<evidence type="ECO:0000259" key="5">
    <source>
        <dbReference type="PROSITE" id="PS50977"/>
    </source>
</evidence>
<dbReference type="InterPro" id="IPR011075">
    <property type="entry name" value="TetR_C"/>
</dbReference>
<proteinExistence type="predicted"/>
<dbReference type="Pfam" id="PF00440">
    <property type="entry name" value="TetR_N"/>
    <property type="match status" value="1"/>
</dbReference>
<evidence type="ECO:0000256" key="2">
    <source>
        <dbReference type="ARBA" id="ARBA00023125"/>
    </source>
</evidence>
<keyword evidence="1" id="KW-0805">Transcription regulation</keyword>
<organism evidence="6 7">
    <name type="scientific">Allokutzneria oryzae</name>
    <dbReference type="NCBI Taxonomy" id="1378989"/>
    <lineage>
        <taxon>Bacteria</taxon>
        <taxon>Bacillati</taxon>
        <taxon>Actinomycetota</taxon>
        <taxon>Actinomycetes</taxon>
        <taxon>Pseudonocardiales</taxon>
        <taxon>Pseudonocardiaceae</taxon>
        <taxon>Allokutzneria</taxon>
    </lineage>
</organism>
<reference evidence="6 7" key="1">
    <citation type="submission" date="2024-09" db="EMBL/GenBank/DDBJ databases">
        <authorList>
            <person name="Sun Q."/>
            <person name="Mori K."/>
        </authorList>
    </citation>
    <scope>NUCLEOTIDE SEQUENCE [LARGE SCALE GENOMIC DNA]</scope>
    <source>
        <strain evidence="6 7">TBRC 7907</strain>
    </source>
</reference>
<dbReference type="RefSeq" id="WP_377852490.1">
    <property type="nucleotide sequence ID" value="NZ_JBHLZU010000011.1"/>
</dbReference>
<dbReference type="InterPro" id="IPR009057">
    <property type="entry name" value="Homeodomain-like_sf"/>
</dbReference>
<evidence type="ECO:0000256" key="1">
    <source>
        <dbReference type="ARBA" id="ARBA00023015"/>
    </source>
</evidence>